<evidence type="ECO:0000313" key="7">
    <source>
        <dbReference type="EMBL" id="HIT17485.1"/>
    </source>
</evidence>
<dbReference type="Gene3D" id="3.40.50.1470">
    <property type="entry name" value="Peptidyl-tRNA hydrolase"/>
    <property type="match status" value="1"/>
</dbReference>
<organism evidence="7 8">
    <name type="scientific">Candidatus Caccosoma faecigallinarum</name>
    <dbReference type="NCBI Taxonomy" id="2840720"/>
    <lineage>
        <taxon>Bacteria</taxon>
        <taxon>Bacillati</taxon>
        <taxon>Bacillota</taxon>
        <taxon>Bacillota incertae sedis</taxon>
        <taxon>Candidatus Caccosoma</taxon>
    </lineage>
</organism>
<comment type="catalytic activity">
    <reaction evidence="5">
        <text>an N-acyl-L-alpha-aminoacyl-tRNA + H2O = an N-acyl-L-amino acid + a tRNA + H(+)</text>
        <dbReference type="Rhea" id="RHEA:54448"/>
        <dbReference type="Rhea" id="RHEA-COMP:10123"/>
        <dbReference type="Rhea" id="RHEA-COMP:13883"/>
        <dbReference type="ChEBI" id="CHEBI:15377"/>
        <dbReference type="ChEBI" id="CHEBI:15378"/>
        <dbReference type="ChEBI" id="CHEBI:59874"/>
        <dbReference type="ChEBI" id="CHEBI:78442"/>
        <dbReference type="ChEBI" id="CHEBI:138191"/>
        <dbReference type="EC" id="3.1.1.29"/>
    </reaction>
</comment>
<dbReference type="EMBL" id="DVKI01000120">
    <property type="protein sequence ID" value="HIT17485.1"/>
    <property type="molecule type" value="Genomic_DNA"/>
</dbReference>
<evidence type="ECO:0000256" key="6">
    <source>
        <dbReference type="ARBA" id="ARBA00050038"/>
    </source>
</evidence>
<dbReference type="PANTHER" id="PTHR17224">
    <property type="entry name" value="PEPTIDYL-TRNA HYDROLASE"/>
    <property type="match status" value="1"/>
</dbReference>
<dbReference type="PANTHER" id="PTHR17224:SF1">
    <property type="entry name" value="PEPTIDYL-TRNA HYDROLASE"/>
    <property type="match status" value="1"/>
</dbReference>
<gene>
    <name evidence="7" type="ORF">IAD04_03775</name>
</gene>
<keyword evidence="3 7" id="KW-0378">Hydrolase</keyword>
<sequence>THHNVGFLFLDHYAKAKGCSFKKKFNGEYAEFNDNQEKVFLFKPMTYMNLSGEPLIQIMNFFQISLKDLLVIYDDMDLPFSTLRLRKKGNAGGHNGIKNILYHLASNEFCRIRIGIDRPSNENVVDYVLSNFSKKELEYLEKTFDHVAQAVDLFIHNQFDIAMNRFNGTEKNNE</sequence>
<protein>
    <recommendedName>
        <fullName evidence="6">Peptidyl-tRNA hydrolase</fullName>
        <ecNumber evidence="1">3.1.1.29</ecNumber>
    </recommendedName>
</protein>
<accession>A0A9D1KAR2</accession>
<evidence type="ECO:0000256" key="2">
    <source>
        <dbReference type="ARBA" id="ARBA00022555"/>
    </source>
</evidence>
<evidence type="ECO:0000313" key="8">
    <source>
        <dbReference type="Proteomes" id="UP000886893"/>
    </source>
</evidence>
<dbReference type="AlphaFoldDB" id="A0A9D1KAR2"/>
<evidence type="ECO:0000256" key="5">
    <source>
        <dbReference type="ARBA" id="ARBA00048707"/>
    </source>
</evidence>
<keyword evidence="4" id="KW-0694">RNA-binding</keyword>
<dbReference type="FunFam" id="3.40.50.1470:FF:000001">
    <property type="entry name" value="Peptidyl-tRNA hydrolase"/>
    <property type="match status" value="1"/>
</dbReference>
<name>A0A9D1KAR2_9FIRM</name>
<dbReference type="GO" id="GO:0000049">
    <property type="term" value="F:tRNA binding"/>
    <property type="evidence" value="ECO:0007669"/>
    <property type="project" value="UniProtKB-KW"/>
</dbReference>
<dbReference type="InterPro" id="IPR036416">
    <property type="entry name" value="Pept_tRNA_hydro_sf"/>
</dbReference>
<dbReference type="InterPro" id="IPR001328">
    <property type="entry name" value="Pept_tRNA_hydro"/>
</dbReference>
<dbReference type="EC" id="3.1.1.29" evidence="1"/>
<feature type="non-terminal residue" evidence="7">
    <location>
        <position position="1"/>
    </location>
</feature>
<dbReference type="GO" id="GO:0004045">
    <property type="term" value="F:peptidyl-tRNA hydrolase activity"/>
    <property type="evidence" value="ECO:0007669"/>
    <property type="project" value="UniProtKB-EC"/>
</dbReference>
<evidence type="ECO:0000256" key="1">
    <source>
        <dbReference type="ARBA" id="ARBA00013260"/>
    </source>
</evidence>
<keyword evidence="2" id="KW-0820">tRNA-binding</keyword>
<reference evidence="7" key="1">
    <citation type="submission" date="2020-10" db="EMBL/GenBank/DDBJ databases">
        <authorList>
            <person name="Gilroy R."/>
        </authorList>
    </citation>
    <scope>NUCLEOTIDE SEQUENCE</scope>
    <source>
        <strain evidence="7">14508</strain>
    </source>
</reference>
<comment type="caution">
    <text evidence="7">The sequence shown here is derived from an EMBL/GenBank/DDBJ whole genome shotgun (WGS) entry which is preliminary data.</text>
</comment>
<dbReference type="SUPFAM" id="SSF53178">
    <property type="entry name" value="Peptidyl-tRNA hydrolase-like"/>
    <property type="match status" value="1"/>
</dbReference>
<dbReference type="Proteomes" id="UP000886893">
    <property type="component" value="Unassembled WGS sequence"/>
</dbReference>
<reference evidence="7" key="2">
    <citation type="journal article" date="2021" name="PeerJ">
        <title>Extensive microbial diversity within the chicken gut microbiome revealed by metagenomics and culture.</title>
        <authorList>
            <person name="Gilroy R."/>
            <person name="Ravi A."/>
            <person name="Getino M."/>
            <person name="Pursley I."/>
            <person name="Horton D.L."/>
            <person name="Alikhan N.F."/>
            <person name="Baker D."/>
            <person name="Gharbi K."/>
            <person name="Hall N."/>
            <person name="Watson M."/>
            <person name="Adriaenssens E.M."/>
            <person name="Foster-Nyarko E."/>
            <person name="Jarju S."/>
            <person name="Secka A."/>
            <person name="Antonio M."/>
            <person name="Oren A."/>
            <person name="Chaudhuri R.R."/>
            <person name="La Ragione R."/>
            <person name="Hildebrand F."/>
            <person name="Pallen M.J."/>
        </authorList>
    </citation>
    <scope>NUCLEOTIDE SEQUENCE</scope>
    <source>
        <strain evidence="7">14508</strain>
    </source>
</reference>
<dbReference type="NCBIfam" id="TIGR00447">
    <property type="entry name" value="pth"/>
    <property type="match status" value="1"/>
</dbReference>
<proteinExistence type="predicted"/>
<dbReference type="Pfam" id="PF01195">
    <property type="entry name" value="Pept_tRNA_hydro"/>
    <property type="match status" value="1"/>
</dbReference>
<evidence type="ECO:0000256" key="4">
    <source>
        <dbReference type="ARBA" id="ARBA00022884"/>
    </source>
</evidence>
<evidence type="ECO:0000256" key="3">
    <source>
        <dbReference type="ARBA" id="ARBA00022801"/>
    </source>
</evidence>
<dbReference type="CDD" id="cd00462">
    <property type="entry name" value="PTH"/>
    <property type="match status" value="1"/>
</dbReference>